<evidence type="ECO:0000256" key="1">
    <source>
        <dbReference type="SAM" id="MobiDB-lite"/>
    </source>
</evidence>
<evidence type="ECO:0000313" key="2">
    <source>
        <dbReference type="EMBL" id="GAA0159150.1"/>
    </source>
</evidence>
<reference evidence="2 3" key="1">
    <citation type="submission" date="2024-01" db="EMBL/GenBank/DDBJ databases">
        <title>The complete chloroplast genome sequence of Lithospermum erythrorhizon: insights into the phylogenetic relationship among Boraginaceae species and the maternal lineages of purple gromwells.</title>
        <authorList>
            <person name="Okada T."/>
            <person name="Watanabe K."/>
        </authorList>
    </citation>
    <scope>NUCLEOTIDE SEQUENCE [LARGE SCALE GENOMIC DNA]</scope>
</reference>
<protein>
    <submittedName>
        <fullName evidence="2">Uncharacterized protein</fullName>
    </submittedName>
</protein>
<gene>
    <name evidence="2" type="ORF">LIER_15997</name>
</gene>
<keyword evidence="3" id="KW-1185">Reference proteome</keyword>
<sequence length="68" mass="6614">MDGAKGSNRGGGGVGVRRPTWKSSVISGGSNVGSGPSGVGGNTSKPVLSNPQAKLGANEKTASLSYLL</sequence>
<feature type="region of interest" description="Disordered" evidence="1">
    <location>
        <begin position="1"/>
        <end position="68"/>
    </location>
</feature>
<dbReference type="EMBL" id="BAABME010003532">
    <property type="protein sequence ID" value="GAA0159150.1"/>
    <property type="molecule type" value="Genomic_DNA"/>
</dbReference>
<organism evidence="2 3">
    <name type="scientific">Lithospermum erythrorhizon</name>
    <name type="common">Purple gromwell</name>
    <name type="synonym">Lithospermum officinale var. erythrorhizon</name>
    <dbReference type="NCBI Taxonomy" id="34254"/>
    <lineage>
        <taxon>Eukaryota</taxon>
        <taxon>Viridiplantae</taxon>
        <taxon>Streptophyta</taxon>
        <taxon>Embryophyta</taxon>
        <taxon>Tracheophyta</taxon>
        <taxon>Spermatophyta</taxon>
        <taxon>Magnoliopsida</taxon>
        <taxon>eudicotyledons</taxon>
        <taxon>Gunneridae</taxon>
        <taxon>Pentapetalae</taxon>
        <taxon>asterids</taxon>
        <taxon>lamiids</taxon>
        <taxon>Boraginales</taxon>
        <taxon>Boraginaceae</taxon>
        <taxon>Boraginoideae</taxon>
        <taxon>Lithospermeae</taxon>
        <taxon>Lithospermum</taxon>
    </lineage>
</organism>
<dbReference type="AlphaFoldDB" id="A0AAV3Q6K5"/>
<accession>A0AAV3Q6K5</accession>
<feature type="compositionally biased region" description="Gly residues" evidence="1">
    <location>
        <begin position="30"/>
        <end position="41"/>
    </location>
</feature>
<proteinExistence type="predicted"/>
<evidence type="ECO:0000313" key="3">
    <source>
        <dbReference type="Proteomes" id="UP001454036"/>
    </source>
</evidence>
<name>A0AAV3Q6K5_LITER</name>
<comment type="caution">
    <text evidence="2">The sequence shown here is derived from an EMBL/GenBank/DDBJ whole genome shotgun (WGS) entry which is preliminary data.</text>
</comment>
<dbReference type="Proteomes" id="UP001454036">
    <property type="component" value="Unassembled WGS sequence"/>
</dbReference>